<dbReference type="EMBL" id="GBXM01104135">
    <property type="protein sequence ID" value="JAH04442.1"/>
    <property type="molecule type" value="Transcribed_RNA"/>
</dbReference>
<reference evidence="1" key="1">
    <citation type="submission" date="2014-11" db="EMBL/GenBank/DDBJ databases">
        <authorList>
            <person name="Amaro Gonzalez C."/>
        </authorList>
    </citation>
    <scope>NUCLEOTIDE SEQUENCE</scope>
</reference>
<proteinExistence type="predicted"/>
<name>A0A0E9PJH9_ANGAN</name>
<dbReference type="AlphaFoldDB" id="A0A0E9PJH9"/>
<protein>
    <submittedName>
        <fullName evidence="1">Uncharacterized protein</fullName>
    </submittedName>
</protein>
<evidence type="ECO:0000313" key="1">
    <source>
        <dbReference type="EMBL" id="JAH04442.1"/>
    </source>
</evidence>
<reference evidence="1" key="2">
    <citation type="journal article" date="2015" name="Fish Shellfish Immunol.">
        <title>Early steps in the European eel (Anguilla anguilla)-Vibrio vulnificus interaction in the gills: Role of the RtxA13 toxin.</title>
        <authorList>
            <person name="Callol A."/>
            <person name="Pajuelo D."/>
            <person name="Ebbesson L."/>
            <person name="Teles M."/>
            <person name="MacKenzie S."/>
            <person name="Amaro C."/>
        </authorList>
    </citation>
    <scope>NUCLEOTIDE SEQUENCE</scope>
</reference>
<organism evidence="1">
    <name type="scientific">Anguilla anguilla</name>
    <name type="common">European freshwater eel</name>
    <name type="synonym">Muraena anguilla</name>
    <dbReference type="NCBI Taxonomy" id="7936"/>
    <lineage>
        <taxon>Eukaryota</taxon>
        <taxon>Metazoa</taxon>
        <taxon>Chordata</taxon>
        <taxon>Craniata</taxon>
        <taxon>Vertebrata</taxon>
        <taxon>Euteleostomi</taxon>
        <taxon>Actinopterygii</taxon>
        <taxon>Neopterygii</taxon>
        <taxon>Teleostei</taxon>
        <taxon>Anguilliformes</taxon>
        <taxon>Anguillidae</taxon>
        <taxon>Anguilla</taxon>
    </lineage>
</organism>
<sequence length="44" mass="5086">MLPYCTSGRVMTQNHNLDTLKKSIREGAEHLTVLYNNPCVFENF</sequence>
<accession>A0A0E9PJH9</accession>